<organism evidence="1">
    <name type="scientific">Desulfitobacterium hafniense</name>
    <name type="common">Desulfitobacterium frappieri</name>
    <dbReference type="NCBI Taxonomy" id="49338"/>
    <lineage>
        <taxon>Bacteria</taxon>
        <taxon>Bacillati</taxon>
        <taxon>Bacillota</taxon>
        <taxon>Clostridia</taxon>
        <taxon>Eubacteriales</taxon>
        <taxon>Desulfitobacteriaceae</taxon>
        <taxon>Desulfitobacterium</taxon>
    </lineage>
</organism>
<dbReference type="AlphaFoldDB" id="A0A098AZT7"/>
<proteinExistence type="predicted"/>
<dbReference type="EMBL" id="LK996017">
    <property type="protein sequence ID" value="CDX02154.1"/>
    <property type="molecule type" value="Genomic_DNA"/>
</dbReference>
<accession>A0A098AZT7</accession>
<evidence type="ECO:0000313" key="1">
    <source>
        <dbReference type="EMBL" id="CDX02154.1"/>
    </source>
</evidence>
<dbReference type="PATRIC" id="fig|49338.4.peg.2442"/>
<reference evidence="1" key="1">
    <citation type="submission" date="2014-07" db="EMBL/GenBank/DDBJ databases">
        <authorList>
            <person name="Hornung V.Bastian."/>
        </authorList>
    </citation>
    <scope>NUCLEOTIDE SEQUENCE</scope>
    <source>
        <strain evidence="1">PCE-S</strain>
    </source>
</reference>
<name>A0A098AZT7_DESHA</name>
<sequence length="116" mass="13744">MAKIKKEYSLEETNQEIRDLIKAADTYPRRPDEILNKRHWREFPGGFRVCFTRDEAEAEKEMYHLSISNSTRKVKDLEAIAILDLFGVKGEVYETPPYMNPNVRHFLWECNKSLVH</sequence>
<gene>
    <name evidence="1" type="ORF">DPCES_2267</name>
</gene>
<dbReference type="RefSeq" id="WP_208925660.1">
    <property type="nucleotide sequence ID" value="NZ_LK996017.1"/>
</dbReference>
<protein>
    <submittedName>
        <fullName evidence="1">Uncharacterized protein</fullName>
    </submittedName>
</protein>